<evidence type="ECO:0000313" key="2">
    <source>
        <dbReference type="EMBL" id="OWQ97905.1"/>
    </source>
</evidence>
<accession>A0A246JXU7</accession>
<proteinExistence type="predicted"/>
<gene>
    <name evidence="2" type="ORF">CDQ91_09710</name>
</gene>
<keyword evidence="3" id="KW-1185">Reference proteome</keyword>
<evidence type="ECO:0000256" key="1">
    <source>
        <dbReference type="SAM" id="MobiDB-lite"/>
    </source>
</evidence>
<protein>
    <submittedName>
        <fullName evidence="2">Uncharacterized protein</fullName>
    </submittedName>
</protein>
<dbReference type="AlphaFoldDB" id="A0A246JXU7"/>
<feature type="region of interest" description="Disordered" evidence="1">
    <location>
        <begin position="1"/>
        <end position="30"/>
    </location>
</feature>
<reference evidence="2 3" key="1">
    <citation type="journal article" date="2002" name="Int. J. Syst. Evol. Microbiol.">
        <title>Sphingopyxis witflariensis sp. nov., isolated from activated sludge.</title>
        <authorList>
            <person name="Kampfer P."/>
            <person name="Witzenberger R."/>
            <person name="Denner E.B."/>
            <person name="Busse H.J."/>
            <person name="Neef A."/>
        </authorList>
    </citation>
    <scope>NUCLEOTIDE SEQUENCE [LARGE SCALE GENOMIC DNA]</scope>
    <source>
        <strain evidence="2 3">DSM 14551</strain>
    </source>
</reference>
<dbReference type="EMBL" id="NISJ01000004">
    <property type="protein sequence ID" value="OWQ97905.1"/>
    <property type="molecule type" value="Genomic_DNA"/>
</dbReference>
<comment type="caution">
    <text evidence="2">The sequence shown here is derived from an EMBL/GenBank/DDBJ whole genome shotgun (WGS) entry which is preliminary data.</text>
</comment>
<dbReference type="Proteomes" id="UP000197097">
    <property type="component" value="Unassembled WGS sequence"/>
</dbReference>
<sequence length="78" mass="8182">MGRWQPEGLTEGPWRTVAAPPPPPAAAVPLPIAARQGGSSCQLTTPIQTFPLRHPGLDPGSMAALAFWTPDQVRGDEG</sequence>
<name>A0A246JXU7_9SPHN</name>
<organism evidence="2 3">
    <name type="scientific">Sphingopyxis witflariensis</name>
    <dbReference type="NCBI Taxonomy" id="173675"/>
    <lineage>
        <taxon>Bacteria</taxon>
        <taxon>Pseudomonadati</taxon>
        <taxon>Pseudomonadota</taxon>
        <taxon>Alphaproteobacteria</taxon>
        <taxon>Sphingomonadales</taxon>
        <taxon>Sphingomonadaceae</taxon>
        <taxon>Sphingopyxis</taxon>
    </lineage>
</organism>
<evidence type="ECO:0000313" key="3">
    <source>
        <dbReference type="Proteomes" id="UP000197097"/>
    </source>
</evidence>